<dbReference type="EMBL" id="JAVLVT010000001">
    <property type="protein sequence ID" value="MDS1269385.1"/>
    <property type="molecule type" value="Genomic_DNA"/>
</dbReference>
<dbReference type="Pfam" id="PF01252">
    <property type="entry name" value="Peptidase_A8"/>
    <property type="match status" value="1"/>
</dbReference>
<keyword evidence="12" id="KW-1185">Reference proteome</keyword>
<evidence type="ECO:0000313" key="12">
    <source>
        <dbReference type="Proteomes" id="UP001250214"/>
    </source>
</evidence>
<dbReference type="GO" id="GO:0004190">
    <property type="term" value="F:aspartic-type endopeptidase activity"/>
    <property type="evidence" value="ECO:0007669"/>
    <property type="project" value="UniProtKB-EC"/>
</dbReference>
<dbReference type="InterPro" id="IPR001872">
    <property type="entry name" value="Peptidase_A8"/>
</dbReference>
<comment type="catalytic activity">
    <reaction evidence="9">
        <text>Release of signal peptides from bacterial membrane prolipoproteins. Hydrolyzes -Xaa-Yaa-Zaa-|-(S,diacylglyceryl)Cys-, in which Xaa is hydrophobic (preferably Leu), and Yaa (Ala or Ser) and Zaa (Gly or Ala) have small, neutral side chains.</text>
        <dbReference type="EC" id="3.4.23.36"/>
    </reaction>
</comment>
<evidence type="ECO:0000313" key="11">
    <source>
        <dbReference type="EMBL" id="MDS1269385.1"/>
    </source>
</evidence>
<evidence type="ECO:0000256" key="1">
    <source>
        <dbReference type="ARBA" id="ARBA00006139"/>
    </source>
</evidence>
<evidence type="ECO:0000256" key="4">
    <source>
        <dbReference type="ARBA" id="ARBA00022692"/>
    </source>
</evidence>
<dbReference type="HAMAP" id="MF_00161">
    <property type="entry name" value="LspA"/>
    <property type="match status" value="1"/>
</dbReference>
<sequence>MTNPDPAGDYQTVSQTTPAPPRRLTLFAVLAATALCADFVTKEIALASFSPEAPVELFGGLLTLTLTFNDGAAFSIGQGMPWLFGLIAIAVMGYILWLAWRLRDPWWAVALGLILGGAAGNLVDRLIRAPVPLHGAVVDWIQVPNWPVFNIADSAIVCGGVLAVWLAFRGRGLDGQLESTAARQSSESRTDPSEDEQ</sequence>
<accession>A0ABU2H3F6</accession>
<comment type="caution">
    <text evidence="9">Lacks conserved residue(s) required for the propagation of feature annotation.</text>
</comment>
<keyword evidence="3 9" id="KW-0645">Protease</keyword>
<keyword evidence="8 9" id="KW-0472">Membrane</keyword>
<keyword evidence="2 9" id="KW-1003">Cell membrane</keyword>
<protein>
    <recommendedName>
        <fullName evidence="9">Lipoprotein signal peptidase</fullName>
        <ecNumber evidence="9">3.4.23.36</ecNumber>
    </recommendedName>
    <alternativeName>
        <fullName evidence="9">Prolipoprotein signal peptidase</fullName>
    </alternativeName>
    <alternativeName>
        <fullName evidence="9">Signal peptidase II</fullName>
        <shortName evidence="9">SPase II</shortName>
    </alternativeName>
</protein>
<feature type="transmembrane region" description="Helical" evidence="9">
    <location>
        <begin position="107"/>
        <end position="127"/>
    </location>
</feature>
<dbReference type="Proteomes" id="UP001250214">
    <property type="component" value="Unassembled WGS sequence"/>
</dbReference>
<dbReference type="RefSeq" id="WP_310911247.1">
    <property type="nucleotide sequence ID" value="NZ_JAVLVT010000001.1"/>
</dbReference>
<evidence type="ECO:0000256" key="7">
    <source>
        <dbReference type="ARBA" id="ARBA00022989"/>
    </source>
</evidence>
<reference evidence="12" key="1">
    <citation type="submission" date="2023-07" db="EMBL/GenBank/DDBJ databases">
        <title>Novel species in the genus Lipingzhangella isolated from Sambhar Salt Lake.</title>
        <authorList>
            <person name="Jiya N."/>
            <person name="Kajale S."/>
            <person name="Sharma A."/>
        </authorList>
    </citation>
    <scope>NUCLEOTIDE SEQUENCE [LARGE SCALE GENOMIC DNA]</scope>
    <source>
        <strain evidence="12">LS1_29</strain>
    </source>
</reference>
<keyword evidence="7 9" id="KW-1133">Transmembrane helix</keyword>
<dbReference type="EC" id="3.4.23.36" evidence="9"/>
<name>A0ABU2H3F6_9ACTN</name>
<keyword evidence="6 9" id="KW-0378">Hydrolase</keyword>
<dbReference type="PANTHER" id="PTHR33695:SF1">
    <property type="entry name" value="LIPOPROTEIN SIGNAL PEPTIDASE"/>
    <property type="match status" value="1"/>
</dbReference>
<dbReference type="PANTHER" id="PTHR33695">
    <property type="entry name" value="LIPOPROTEIN SIGNAL PEPTIDASE"/>
    <property type="match status" value="1"/>
</dbReference>
<comment type="function">
    <text evidence="9">This protein specifically catalyzes the removal of signal peptides from prolipoproteins.</text>
</comment>
<dbReference type="NCBIfam" id="TIGR00077">
    <property type="entry name" value="lspA"/>
    <property type="match status" value="1"/>
</dbReference>
<organism evidence="11 12">
    <name type="scientific">Lipingzhangella rawalii</name>
    <dbReference type="NCBI Taxonomy" id="2055835"/>
    <lineage>
        <taxon>Bacteria</taxon>
        <taxon>Bacillati</taxon>
        <taxon>Actinomycetota</taxon>
        <taxon>Actinomycetes</taxon>
        <taxon>Streptosporangiales</taxon>
        <taxon>Nocardiopsidaceae</taxon>
        <taxon>Lipingzhangella</taxon>
    </lineage>
</organism>
<feature type="transmembrane region" description="Helical" evidence="9">
    <location>
        <begin position="82"/>
        <end position="100"/>
    </location>
</feature>
<comment type="pathway">
    <text evidence="9">Protein modification; lipoprotein biosynthesis (signal peptide cleavage).</text>
</comment>
<keyword evidence="4 9" id="KW-0812">Transmembrane</keyword>
<feature type="transmembrane region" description="Helical" evidence="9">
    <location>
        <begin position="147"/>
        <end position="168"/>
    </location>
</feature>
<comment type="similarity">
    <text evidence="1 9 10">Belongs to the peptidase A8 family.</text>
</comment>
<evidence type="ECO:0000256" key="10">
    <source>
        <dbReference type="RuleBase" id="RU004181"/>
    </source>
</evidence>
<evidence type="ECO:0000256" key="5">
    <source>
        <dbReference type="ARBA" id="ARBA00022750"/>
    </source>
</evidence>
<evidence type="ECO:0000256" key="8">
    <source>
        <dbReference type="ARBA" id="ARBA00023136"/>
    </source>
</evidence>
<evidence type="ECO:0000256" key="6">
    <source>
        <dbReference type="ARBA" id="ARBA00022801"/>
    </source>
</evidence>
<feature type="active site" evidence="9">
    <location>
        <position position="139"/>
    </location>
</feature>
<keyword evidence="5 9" id="KW-0064">Aspartyl protease</keyword>
<gene>
    <name evidence="9 11" type="primary">lspA</name>
    <name evidence="11" type="ORF">RIF23_03645</name>
</gene>
<feature type="active site" evidence="9">
    <location>
        <position position="153"/>
    </location>
</feature>
<dbReference type="PRINTS" id="PR00781">
    <property type="entry name" value="LIPOSIGPTASE"/>
</dbReference>
<evidence type="ECO:0000256" key="9">
    <source>
        <dbReference type="HAMAP-Rule" id="MF_00161"/>
    </source>
</evidence>
<evidence type="ECO:0000256" key="3">
    <source>
        <dbReference type="ARBA" id="ARBA00022670"/>
    </source>
</evidence>
<comment type="subcellular location">
    <subcellularLocation>
        <location evidence="9">Cell membrane</location>
        <topology evidence="9">Multi-pass membrane protein</topology>
    </subcellularLocation>
</comment>
<proteinExistence type="inferred from homology"/>
<evidence type="ECO:0000256" key="2">
    <source>
        <dbReference type="ARBA" id="ARBA00022475"/>
    </source>
</evidence>
<comment type="caution">
    <text evidence="11">The sequence shown here is derived from an EMBL/GenBank/DDBJ whole genome shotgun (WGS) entry which is preliminary data.</text>
</comment>